<dbReference type="STRING" id="1122204.SAMN05421781_0485"/>
<proteinExistence type="predicted"/>
<gene>
    <name evidence="2" type="ORF">SAMN05421781_0485</name>
</gene>
<dbReference type="Proteomes" id="UP000199488">
    <property type="component" value="Unassembled WGS sequence"/>
</dbReference>
<evidence type="ECO:0000313" key="2">
    <source>
        <dbReference type="EMBL" id="SDW11242.1"/>
    </source>
</evidence>
<organism evidence="2 3">
    <name type="scientific">Marinococcus luteus</name>
    <dbReference type="NCBI Taxonomy" id="1122204"/>
    <lineage>
        <taxon>Bacteria</taxon>
        <taxon>Bacillati</taxon>
        <taxon>Bacillota</taxon>
        <taxon>Bacilli</taxon>
        <taxon>Bacillales</taxon>
        <taxon>Bacillaceae</taxon>
        <taxon>Marinococcus</taxon>
    </lineage>
</organism>
<reference evidence="2 3" key="1">
    <citation type="submission" date="2016-10" db="EMBL/GenBank/DDBJ databases">
        <authorList>
            <person name="de Groot N.N."/>
        </authorList>
    </citation>
    <scope>NUCLEOTIDE SEQUENCE [LARGE SCALE GENOMIC DNA]</scope>
    <source>
        <strain evidence="2 3">DSM 23126</strain>
    </source>
</reference>
<evidence type="ECO:0000313" key="3">
    <source>
        <dbReference type="Proteomes" id="UP000199488"/>
    </source>
</evidence>
<keyword evidence="1" id="KW-0812">Transmembrane</keyword>
<dbReference type="EMBL" id="FNNC01000001">
    <property type="protein sequence ID" value="SDW11242.1"/>
    <property type="molecule type" value="Genomic_DNA"/>
</dbReference>
<keyword evidence="1" id="KW-0472">Membrane</keyword>
<protein>
    <submittedName>
        <fullName evidence="2">Uncharacterized protein</fullName>
    </submittedName>
</protein>
<feature type="transmembrane region" description="Helical" evidence="1">
    <location>
        <begin position="39"/>
        <end position="65"/>
    </location>
</feature>
<keyword evidence="1" id="KW-1133">Transmembrane helix</keyword>
<sequence length="71" mass="7413">MVTILLLCIVLGGIGLWIHGRKKSSRMTGFTGGLGVAAPLLYAAGVGLLLPFAPLLALGAAYWMVESTNNR</sequence>
<keyword evidence="3" id="KW-1185">Reference proteome</keyword>
<evidence type="ECO:0000256" key="1">
    <source>
        <dbReference type="SAM" id="Phobius"/>
    </source>
</evidence>
<dbReference type="AlphaFoldDB" id="A0A1H2QVP0"/>
<accession>A0A1H2QVP0</accession>
<name>A0A1H2QVP0_9BACI</name>
<dbReference type="RefSeq" id="WP_091610669.1">
    <property type="nucleotide sequence ID" value="NZ_FNNC01000001.1"/>
</dbReference>